<dbReference type="Gene3D" id="3.30.300.30">
    <property type="match status" value="1"/>
</dbReference>
<keyword evidence="2 5" id="KW-0436">Ligase</keyword>
<dbReference type="InterPro" id="IPR025110">
    <property type="entry name" value="AMP-bd_C"/>
</dbReference>
<feature type="domain" description="AMP-dependent synthetase/ligase" evidence="3">
    <location>
        <begin position="21"/>
        <end position="382"/>
    </location>
</feature>
<dbReference type="PANTHER" id="PTHR43767:SF1">
    <property type="entry name" value="NONRIBOSOMAL PEPTIDE SYNTHASE PES1 (EUROFUNG)-RELATED"/>
    <property type="match status" value="1"/>
</dbReference>
<dbReference type="PROSITE" id="PS00455">
    <property type="entry name" value="AMP_BINDING"/>
    <property type="match status" value="1"/>
</dbReference>
<reference evidence="5 6" key="1">
    <citation type="submission" date="2018-08" db="EMBL/GenBank/DDBJ databases">
        <title>Aeromicrobium sp. M2KJ-4, whole genome shotgun sequence.</title>
        <authorList>
            <person name="Tuo L."/>
        </authorList>
    </citation>
    <scope>NUCLEOTIDE SEQUENCE [LARGE SCALE GENOMIC DNA]</scope>
    <source>
        <strain evidence="5 6">M2KJ-4</strain>
    </source>
</reference>
<dbReference type="Gene3D" id="3.40.50.12780">
    <property type="entry name" value="N-terminal domain of ligase-like"/>
    <property type="match status" value="1"/>
</dbReference>
<feature type="domain" description="AMP-binding enzyme C-terminal" evidence="4">
    <location>
        <begin position="433"/>
        <end position="508"/>
    </location>
</feature>
<dbReference type="EMBL" id="QUBR01000001">
    <property type="protein sequence ID" value="REK72769.1"/>
    <property type="molecule type" value="Genomic_DNA"/>
</dbReference>
<dbReference type="Proteomes" id="UP000265581">
    <property type="component" value="Unassembled WGS sequence"/>
</dbReference>
<evidence type="ECO:0000256" key="2">
    <source>
        <dbReference type="ARBA" id="ARBA00022598"/>
    </source>
</evidence>
<dbReference type="InterPro" id="IPR050237">
    <property type="entry name" value="ATP-dep_AMP-bd_enzyme"/>
</dbReference>
<accession>A0A371PA00</accession>
<evidence type="ECO:0000313" key="5">
    <source>
        <dbReference type="EMBL" id="REK72769.1"/>
    </source>
</evidence>
<dbReference type="AlphaFoldDB" id="A0A371PA00"/>
<name>A0A371PA00_9ACTN</name>
<evidence type="ECO:0000259" key="4">
    <source>
        <dbReference type="Pfam" id="PF13193"/>
    </source>
</evidence>
<dbReference type="InterPro" id="IPR020845">
    <property type="entry name" value="AMP-binding_CS"/>
</dbReference>
<dbReference type="Pfam" id="PF13193">
    <property type="entry name" value="AMP-binding_C"/>
    <property type="match status" value="1"/>
</dbReference>
<dbReference type="InterPro" id="IPR000873">
    <property type="entry name" value="AMP-dep_synth/lig_dom"/>
</dbReference>
<evidence type="ECO:0000256" key="1">
    <source>
        <dbReference type="ARBA" id="ARBA00006432"/>
    </source>
</evidence>
<dbReference type="SUPFAM" id="SSF56801">
    <property type="entry name" value="Acetyl-CoA synthetase-like"/>
    <property type="match status" value="1"/>
</dbReference>
<dbReference type="GO" id="GO:0016878">
    <property type="term" value="F:acid-thiol ligase activity"/>
    <property type="evidence" value="ECO:0007669"/>
    <property type="project" value="UniProtKB-ARBA"/>
</dbReference>
<proteinExistence type="inferred from homology"/>
<dbReference type="RefSeq" id="WP_119702882.1">
    <property type="nucleotide sequence ID" value="NZ_JBHSOI010000001.1"/>
</dbReference>
<keyword evidence="6" id="KW-1185">Reference proteome</keyword>
<dbReference type="InterPro" id="IPR045851">
    <property type="entry name" value="AMP-bd_C_sf"/>
</dbReference>
<gene>
    <name evidence="5" type="ORF">DX116_03975</name>
</gene>
<dbReference type="FunFam" id="3.30.300.30:FF:000008">
    <property type="entry name" value="2,3-dihydroxybenzoate-AMP ligase"/>
    <property type="match status" value="1"/>
</dbReference>
<dbReference type="NCBIfam" id="NF004837">
    <property type="entry name" value="PRK06187.1"/>
    <property type="match status" value="1"/>
</dbReference>
<comment type="similarity">
    <text evidence="1">Belongs to the ATP-dependent AMP-binding enzyme family.</text>
</comment>
<dbReference type="OrthoDB" id="9803968at2"/>
<protein>
    <submittedName>
        <fullName evidence="5">Fatty acid--CoA ligase</fullName>
    </submittedName>
</protein>
<comment type="caution">
    <text evidence="5">The sequence shown here is derived from an EMBL/GenBank/DDBJ whole genome shotgun (WGS) entry which is preliminary data.</text>
</comment>
<dbReference type="InterPro" id="IPR042099">
    <property type="entry name" value="ANL_N_sf"/>
</dbReference>
<dbReference type="Pfam" id="PF00501">
    <property type="entry name" value="AMP-binding"/>
    <property type="match status" value="1"/>
</dbReference>
<dbReference type="PANTHER" id="PTHR43767">
    <property type="entry name" value="LONG-CHAIN-FATTY-ACID--COA LIGASE"/>
    <property type="match status" value="1"/>
</dbReference>
<evidence type="ECO:0000259" key="3">
    <source>
        <dbReference type="Pfam" id="PF00501"/>
    </source>
</evidence>
<sequence>MTTTPVPAATRTTLADVIRTNGADFADVPAIVGEGRTTTYGELSSRSDAVASGLVAAGLGVGDRVAYLARNATEYWELFFAAAKAGVVIVPLNFRLSAEEIGWILGDADPSAILVEDHLTSLVPAEWRGLRLVFSQEGDPSVPAGWQAYEQWAASQPGDDPRRDLGGDALASMMYSSGTTGRPKGVTTTVGGFLWAVDAFGALFDVSPASVSLVPTPYYHIAAGGWSLIALAAGGRIVQFTEVTPQNMLGQLVGFKATHVIMVPTVMQLFITSPEASAADYSSVEHVVYGGSPISETVMLGAQKTFGAQLSQSYGLTETVGVTTFLRPEDHVVGPDSKLRSAGRAVPGLEVAIFDPDTGAECATGEVGEVVTRGPGVTTAYWRNPEATAAAFWPGGWFRTGDAGYMDAEGYVFLKDRIKDLLMSGGENIYPAEVENAIMAHPAVQEVAVIGVPSERWGETPLAVVVPKAGQTVDGDELIAFTRERLAHYKCPTAVQVIHQLPRNPSGKVLKRELRAPHWAGHDRSIG</sequence>
<evidence type="ECO:0000313" key="6">
    <source>
        <dbReference type="Proteomes" id="UP000265581"/>
    </source>
</evidence>
<organism evidence="5 6">
    <name type="scientific">Aeromicrobium endophyticum</name>
    <dbReference type="NCBI Taxonomy" id="2292704"/>
    <lineage>
        <taxon>Bacteria</taxon>
        <taxon>Bacillati</taxon>
        <taxon>Actinomycetota</taxon>
        <taxon>Actinomycetes</taxon>
        <taxon>Propionibacteriales</taxon>
        <taxon>Nocardioidaceae</taxon>
        <taxon>Aeromicrobium</taxon>
    </lineage>
</organism>